<keyword evidence="1" id="KW-0175">Coiled coil</keyword>
<reference evidence="2" key="1">
    <citation type="submission" date="2013-12" db="EMBL/GenBank/DDBJ databases">
        <title>The Genome Sequence of Aphanomyces invadans NJM9701.</title>
        <authorList>
            <consortium name="The Broad Institute Genomics Platform"/>
            <person name="Russ C."/>
            <person name="Tyler B."/>
            <person name="van West P."/>
            <person name="Dieguez-Uribeondo J."/>
            <person name="Young S.K."/>
            <person name="Zeng Q."/>
            <person name="Gargeya S."/>
            <person name="Fitzgerald M."/>
            <person name="Abouelleil A."/>
            <person name="Alvarado L."/>
            <person name="Chapman S.B."/>
            <person name="Gainer-Dewar J."/>
            <person name="Goldberg J."/>
            <person name="Griggs A."/>
            <person name="Gujja S."/>
            <person name="Hansen M."/>
            <person name="Howarth C."/>
            <person name="Imamovic A."/>
            <person name="Ireland A."/>
            <person name="Larimer J."/>
            <person name="McCowan C."/>
            <person name="Murphy C."/>
            <person name="Pearson M."/>
            <person name="Poon T.W."/>
            <person name="Priest M."/>
            <person name="Roberts A."/>
            <person name="Saif S."/>
            <person name="Shea T."/>
            <person name="Sykes S."/>
            <person name="Wortman J."/>
            <person name="Nusbaum C."/>
            <person name="Birren B."/>
        </authorList>
    </citation>
    <scope>NUCLEOTIDE SEQUENCE [LARGE SCALE GENOMIC DNA]</scope>
    <source>
        <strain evidence="2">NJM9701</strain>
    </source>
</reference>
<dbReference type="RefSeq" id="XP_008864978.1">
    <property type="nucleotide sequence ID" value="XM_008866756.1"/>
</dbReference>
<dbReference type="EMBL" id="KI913955">
    <property type="protein sequence ID" value="ETW06904.1"/>
    <property type="molecule type" value="Genomic_DNA"/>
</dbReference>
<accession>A0A024UKW2</accession>
<proteinExistence type="predicted"/>
<dbReference type="OrthoDB" id="79393at2759"/>
<dbReference type="AlphaFoldDB" id="A0A024UKW2"/>
<dbReference type="RefSeq" id="XP_008864979.1">
    <property type="nucleotide sequence ID" value="XM_008866757.1"/>
</dbReference>
<protein>
    <submittedName>
        <fullName evidence="2">Uncharacterized protein</fullName>
    </submittedName>
</protein>
<dbReference type="VEuPathDB" id="FungiDB:H310_03023"/>
<feature type="coiled-coil region" evidence="1">
    <location>
        <begin position="29"/>
        <end position="56"/>
    </location>
</feature>
<sequence>MTSTPSTLAIDAQLAQRRAYFRDKQRLHRRKDKERIAALRDECQTLQLLARFLQAKHHRPPTPCEDEHQGGMSLSWQVIATTFRQESQRGQRDNKDLIAQTNSYRRCIDLMDTVRDAYHVLPMATASWSRLFRHAILPSDPHARRVAKEWLTLHMYHNTDRVLSQVQSRPSCDLFLDFDVEYTGPHIIFIEHSHELLSFPMAHVVHVLRHNLNCLWHFDASQVMIESASNTQYYRYRHPRDATWNLLQAYFHEADRCVIVFRRIQEDADEPELKRRQKHVMEWLDIRRVTATTTTVRTLLVTSQARTNDRFLTVDEVAAECGVEMAGVSDDRAKKDILKAFVVTKARDFAATYNERLVDELLCMLSPDPRSSTNTSLVDVAN</sequence>
<evidence type="ECO:0000313" key="2">
    <source>
        <dbReference type="EMBL" id="ETW06904.1"/>
    </source>
</evidence>
<name>A0A024UKW2_9STRA</name>
<evidence type="ECO:0000256" key="1">
    <source>
        <dbReference type="SAM" id="Coils"/>
    </source>
</evidence>
<dbReference type="GeneID" id="20080073"/>
<dbReference type="EMBL" id="KI913955">
    <property type="protein sequence ID" value="ETW06903.1"/>
    <property type="molecule type" value="Genomic_DNA"/>
</dbReference>
<organism evidence="2">
    <name type="scientific">Aphanomyces invadans</name>
    <dbReference type="NCBI Taxonomy" id="157072"/>
    <lineage>
        <taxon>Eukaryota</taxon>
        <taxon>Sar</taxon>
        <taxon>Stramenopiles</taxon>
        <taxon>Oomycota</taxon>
        <taxon>Saprolegniomycetes</taxon>
        <taxon>Saprolegniales</taxon>
        <taxon>Verrucalvaceae</taxon>
        <taxon>Aphanomyces</taxon>
    </lineage>
</organism>
<gene>
    <name evidence="2" type="ORF">H310_03023</name>
</gene>